<dbReference type="PANTHER" id="PTHR10151:SF120">
    <property type="entry name" value="BIS(5'-ADENOSYL)-TRIPHOSPHATASE"/>
    <property type="match status" value="1"/>
</dbReference>
<dbReference type="GO" id="GO:0016787">
    <property type="term" value="F:hydrolase activity"/>
    <property type="evidence" value="ECO:0007669"/>
    <property type="project" value="UniProtKB-ARBA"/>
</dbReference>
<dbReference type="Pfam" id="PF01663">
    <property type="entry name" value="Phosphodiest"/>
    <property type="match status" value="1"/>
</dbReference>
<organism evidence="1 2">
    <name type="scientific">Sarcoptes scabiei</name>
    <name type="common">Itch mite</name>
    <name type="synonym">Acarus scabiei</name>
    <dbReference type="NCBI Taxonomy" id="52283"/>
    <lineage>
        <taxon>Eukaryota</taxon>
        <taxon>Metazoa</taxon>
        <taxon>Ecdysozoa</taxon>
        <taxon>Arthropoda</taxon>
        <taxon>Chelicerata</taxon>
        <taxon>Arachnida</taxon>
        <taxon>Acari</taxon>
        <taxon>Acariformes</taxon>
        <taxon>Sarcoptiformes</taxon>
        <taxon>Astigmata</taxon>
        <taxon>Psoroptidia</taxon>
        <taxon>Sarcoptoidea</taxon>
        <taxon>Sarcoptidae</taxon>
        <taxon>Sarcoptinae</taxon>
        <taxon>Sarcoptes</taxon>
    </lineage>
</organism>
<dbReference type="InterPro" id="IPR017850">
    <property type="entry name" value="Alkaline_phosphatase_core_sf"/>
</dbReference>
<dbReference type="PANTHER" id="PTHR10151">
    <property type="entry name" value="ECTONUCLEOTIDE PYROPHOSPHATASE/PHOSPHODIESTERASE"/>
    <property type="match status" value="1"/>
</dbReference>
<dbReference type="Proteomes" id="UP000616769">
    <property type="component" value="Unassembled WGS sequence"/>
</dbReference>
<dbReference type="Gene3D" id="3.30.1360.180">
    <property type="match status" value="1"/>
</dbReference>
<protein>
    <submittedName>
        <fullName evidence="1">Ectonucleotide pyrophosphatase/phosphodiesterase-like protein</fullName>
    </submittedName>
</protein>
<dbReference type="EMBL" id="JXLN01010026">
    <property type="protein sequence ID" value="KPM04977.1"/>
    <property type="molecule type" value="Genomic_DNA"/>
</dbReference>
<dbReference type="SUPFAM" id="SSF53649">
    <property type="entry name" value="Alkaline phosphatase-like"/>
    <property type="match status" value="1"/>
</dbReference>
<comment type="caution">
    <text evidence="1">The sequence shown here is derived from an EMBL/GenBank/DDBJ whole genome shotgun (WGS) entry which is preliminary data.</text>
</comment>
<sequence>MFDPLFDESFDDEDQRSQKWWDNHLSTPIYIANQLRNPSKRSSCCAPWIGCHASYKNYRTKYFRRFNKSSNPYELLEWSLEKMMAPNLPANLAMIYLPQPDMTAHLHGPFGSMTIEEVKKIDQFVGYLLDRLEQLKIFPNVILMADHGLSAIHPERSIVLETFLNSSWYYAYGSNPIYTIRIVPGYEKIVYESLHKHFDRLPFKVYRKNSIPERFQYRDHRRIHHLMVLAEEGWSIFNTKQDLLKNKNHRGQHGYDNLAKSMRPLFLAFGPSFRKGYLHPKQFINVDLYPLMLILLDINPRQHYHQGDVTNVIEMLRT</sequence>
<evidence type="ECO:0000313" key="2">
    <source>
        <dbReference type="Proteomes" id="UP000616769"/>
    </source>
</evidence>
<proteinExistence type="predicted"/>
<reference evidence="1 2" key="1">
    <citation type="journal article" date="2015" name="Parasit. Vectors">
        <title>Draft genome of the scabies mite.</title>
        <authorList>
            <person name="Rider S.D.Jr."/>
            <person name="Morgan M.S."/>
            <person name="Arlian L.G."/>
        </authorList>
    </citation>
    <scope>NUCLEOTIDE SEQUENCE [LARGE SCALE GENOMIC DNA]</scope>
    <source>
        <strain evidence="1">Arlian Lab</strain>
    </source>
</reference>
<dbReference type="InterPro" id="IPR002591">
    <property type="entry name" value="Phosphodiest/P_Trfase"/>
</dbReference>
<accession>A0A132A1X5</accession>
<dbReference type="VEuPathDB" id="VectorBase:SSCA002922"/>
<dbReference type="OrthoDB" id="415411at2759"/>
<evidence type="ECO:0000313" key="1">
    <source>
        <dbReference type="EMBL" id="KPM04977.1"/>
    </source>
</evidence>
<dbReference type="Gene3D" id="3.40.720.10">
    <property type="entry name" value="Alkaline Phosphatase, subunit A"/>
    <property type="match status" value="1"/>
</dbReference>
<name>A0A132A1X5_SARSC</name>
<gene>
    <name evidence="1" type="ORF">QR98_0034350</name>
</gene>
<dbReference type="AlphaFoldDB" id="A0A132A1X5"/>